<evidence type="ECO:0000259" key="8">
    <source>
        <dbReference type="PROSITE" id="PS50011"/>
    </source>
</evidence>
<name>A0A9P1GXZ8_9PEZI</name>
<evidence type="ECO:0000256" key="6">
    <source>
        <dbReference type="ARBA" id="ARBA00023136"/>
    </source>
</evidence>
<dbReference type="PROSITE" id="PS50011">
    <property type="entry name" value="PROTEIN_KINASE_DOM"/>
    <property type="match status" value="1"/>
</dbReference>
<dbReference type="InterPro" id="IPR002110">
    <property type="entry name" value="Ankyrin_rpt"/>
</dbReference>
<dbReference type="PROSITE" id="PS00108">
    <property type="entry name" value="PROTEIN_KINASE_ST"/>
    <property type="match status" value="1"/>
</dbReference>
<dbReference type="InterPro" id="IPR036770">
    <property type="entry name" value="Ankyrin_rpt-contain_sf"/>
</dbReference>
<dbReference type="GO" id="GO:0005524">
    <property type="term" value="F:ATP binding"/>
    <property type="evidence" value="ECO:0007669"/>
    <property type="project" value="InterPro"/>
</dbReference>
<dbReference type="EMBL" id="CALLCH030000003">
    <property type="protein sequence ID" value="CAI4212064.1"/>
    <property type="molecule type" value="Genomic_DNA"/>
</dbReference>
<dbReference type="InterPro" id="IPR008271">
    <property type="entry name" value="Ser/Thr_kinase_AS"/>
</dbReference>
<evidence type="ECO:0000313" key="10">
    <source>
        <dbReference type="Proteomes" id="UP000838763"/>
    </source>
</evidence>
<dbReference type="Gene3D" id="1.10.510.10">
    <property type="entry name" value="Transferase(Phosphotransferase) domain 1"/>
    <property type="match status" value="1"/>
</dbReference>
<keyword evidence="4" id="KW-0256">Endoplasmic reticulum</keyword>
<comment type="caution">
    <text evidence="9">The sequence shown here is derived from an EMBL/GenBank/DDBJ whole genome shotgun (WGS) entry which is preliminary data.</text>
</comment>
<dbReference type="OrthoDB" id="626167at2759"/>
<dbReference type="GO" id="GO:0016020">
    <property type="term" value="C:membrane"/>
    <property type="evidence" value="ECO:0007669"/>
    <property type="project" value="UniProtKB-SubCell"/>
</dbReference>
<dbReference type="GO" id="GO:0005739">
    <property type="term" value="C:mitochondrion"/>
    <property type="evidence" value="ECO:0007669"/>
    <property type="project" value="UniProtKB-SubCell"/>
</dbReference>
<evidence type="ECO:0000256" key="4">
    <source>
        <dbReference type="ARBA" id="ARBA00022824"/>
    </source>
</evidence>
<dbReference type="Proteomes" id="UP000838763">
    <property type="component" value="Unassembled WGS sequence"/>
</dbReference>
<keyword evidence="7" id="KW-0040">ANK repeat</keyword>
<dbReference type="Gene3D" id="1.25.40.20">
    <property type="entry name" value="Ankyrin repeat-containing domain"/>
    <property type="match status" value="1"/>
</dbReference>
<dbReference type="PANTHER" id="PTHR48182">
    <property type="entry name" value="PROTEIN SERAC1"/>
    <property type="match status" value="1"/>
</dbReference>
<evidence type="ECO:0000256" key="1">
    <source>
        <dbReference type="ARBA" id="ARBA00004173"/>
    </source>
</evidence>
<organism evidence="9 10">
    <name type="scientific">Parascedosporium putredinis</name>
    <dbReference type="NCBI Taxonomy" id="1442378"/>
    <lineage>
        <taxon>Eukaryota</taxon>
        <taxon>Fungi</taxon>
        <taxon>Dikarya</taxon>
        <taxon>Ascomycota</taxon>
        <taxon>Pezizomycotina</taxon>
        <taxon>Sordariomycetes</taxon>
        <taxon>Hypocreomycetidae</taxon>
        <taxon>Microascales</taxon>
        <taxon>Microascaceae</taxon>
        <taxon>Parascedosporium</taxon>
    </lineage>
</organism>
<feature type="repeat" description="ANK" evidence="7">
    <location>
        <begin position="747"/>
        <end position="779"/>
    </location>
</feature>
<evidence type="ECO:0000256" key="5">
    <source>
        <dbReference type="ARBA" id="ARBA00023128"/>
    </source>
</evidence>
<evidence type="ECO:0000256" key="7">
    <source>
        <dbReference type="PROSITE-ProRule" id="PRU00023"/>
    </source>
</evidence>
<dbReference type="PANTHER" id="PTHR48182:SF2">
    <property type="entry name" value="PROTEIN SERAC1"/>
    <property type="match status" value="1"/>
</dbReference>
<keyword evidence="6" id="KW-0472">Membrane</keyword>
<dbReference type="SMART" id="SM00220">
    <property type="entry name" value="S_TKc"/>
    <property type="match status" value="1"/>
</dbReference>
<proteinExistence type="predicted"/>
<dbReference type="SUPFAM" id="SSF56112">
    <property type="entry name" value="Protein kinase-like (PK-like)"/>
    <property type="match status" value="1"/>
</dbReference>
<evidence type="ECO:0000256" key="2">
    <source>
        <dbReference type="ARBA" id="ARBA00004240"/>
    </source>
</evidence>
<keyword evidence="10" id="KW-1185">Reference proteome</keyword>
<dbReference type="InterPro" id="IPR000719">
    <property type="entry name" value="Prot_kinase_dom"/>
</dbReference>
<dbReference type="SMART" id="SM00248">
    <property type="entry name" value="ANK"/>
    <property type="match status" value="5"/>
</dbReference>
<dbReference type="SUPFAM" id="SSF48403">
    <property type="entry name" value="Ankyrin repeat"/>
    <property type="match status" value="1"/>
</dbReference>
<comment type="subcellular location">
    <subcellularLocation>
        <location evidence="2">Endoplasmic reticulum</location>
    </subcellularLocation>
    <subcellularLocation>
        <location evidence="3">Membrane</location>
    </subcellularLocation>
    <subcellularLocation>
        <location evidence="1">Mitochondrion</location>
    </subcellularLocation>
</comment>
<dbReference type="GO" id="GO:0004672">
    <property type="term" value="F:protein kinase activity"/>
    <property type="evidence" value="ECO:0007669"/>
    <property type="project" value="InterPro"/>
</dbReference>
<evidence type="ECO:0000313" key="9">
    <source>
        <dbReference type="EMBL" id="CAI4212064.1"/>
    </source>
</evidence>
<dbReference type="Pfam" id="PF00023">
    <property type="entry name" value="Ank"/>
    <property type="match status" value="1"/>
</dbReference>
<dbReference type="Gene3D" id="3.40.50.1820">
    <property type="entry name" value="alpha/beta hydrolase"/>
    <property type="match status" value="1"/>
</dbReference>
<dbReference type="Pfam" id="PF00069">
    <property type="entry name" value="Pkinase"/>
    <property type="match status" value="1"/>
</dbReference>
<feature type="domain" description="Protein kinase" evidence="8">
    <location>
        <begin position="24"/>
        <end position="349"/>
    </location>
</feature>
<dbReference type="InterPro" id="IPR029058">
    <property type="entry name" value="AB_hydrolase_fold"/>
</dbReference>
<reference evidence="9" key="1">
    <citation type="submission" date="2022-11" db="EMBL/GenBank/DDBJ databases">
        <authorList>
            <person name="Scott C."/>
            <person name="Bruce N."/>
        </authorList>
    </citation>
    <scope>NUCLEOTIDE SEQUENCE</scope>
</reference>
<accession>A0A9P1GXZ8</accession>
<gene>
    <name evidence="9" type="ORF">PPNO1_LOCUS1833</name>
</gene>
<sequence length="1680" mass="186673">MSDLLSLTYYSEADDESELVNRPDKSYAVHGQAGFLAIAVALEIPVLSAQNNVLANMNPLIDFVNTSATMVAWVKQNKEAGRFRRHVSKHIVTSADPRTDDARHLAAIINEIRVLSAEVIRESDVVVAMLGLSWQEMPSKGRFWPQIILEAADEGTLTEYLQTSKVNFDNKLAIAISVSRGLEFLHSHGIVHCDLKPSNILIFTTGLTEEELELCRSAGKDPIRTKLCDFGFAVITEDYPAEKMFQARVGSYPWIAPELDAELAIPMDQLHKADIYCLGLVMAAAFMDGVRPFDGISDEDLLKSKLLDPTEPGSAASMLLAEIENKVQIDAYQREYIEALLHGTCTPLADNRVSLPALQNYLFLGIMQCLGEGAPALRTDYFPDLRDAGDGYKNVLLAFQKKHAPEPNSALPRSEADVRGLDILSNLRSRRDELYSTIIGNAELEETLANSFGDTTLPPSQVRRFAATKTTEEGVELAEQLEEIWDKAMVKVPDFAYEQDIIPSLLPRVSRKELVNDLENQASQDVVADPLALFHLAGAYFNGQLCNPDRERGLAYLVQAASLKCPEAISTIINVSEAAETNLRLMGHEEILPAVKEYGTRVFSGAQGTLFDLAIPRRVENNVILAKTWAREWPEEYEQYLKETRRMINTGISIINNPLFLRAKPKTGVAVFDYDTLTSLPEHLYDRFDLTKKTAFIEEVRAKGCLEMCDSTGFTMLQRAAINDDIALAEILVVDLGAAVDGCGNTHGWTPLLLSSHCGYFELAKWFAAHGANVSQREELHGASILHSLNRYTERAHCEGILDLALEADLDINCAMDNGLTPLHATFTGWDYSAGVAAELLVEYGGDPTRAAPSYKQGSGVVTPISLAAEALNVPLLERMIAAVEATAAWAGQSAARHLVRAKSDAVRDVFAHPDFYYMASVGKDYKSKLVDVLRVIVDVDVQRTLANQSIRGGDASVNACLVLACQTGRGYITEALFSAFPQTPAMMETGTQAPRQYIHIALERRGIEAVRTGYRKTGDKSVKEILEEPDDTGMTVFGKLLEEGYTEERHLAEKLRAKYDLAYDFNIRSADGDWMSLPAHLIVLAAHGGLIPIDHIKYLWNSSLLRASSHYSHGMPCHQLTAFILEQYPDYKNLLLGPDSRNPWHVAAYWANNTAIQMMRSHIRRKYPREKEPINERATGNTPLDYATMGVRKNEIAGERSEGMALDKSLARQMATSAAPGARLIRVPVIELVWRYDNFMIRFYRGRLSSLSTECIDQFGTYIRDKCNDKDFRYFESVHLDVGCFPYMTLTYKHPIPDTGEMVEWKRGGRTWTRAEVDALRSRFATTWDHFFGQDEEAMFAALAGTAGVASISYLSLADGAARGHMADRNPSECRMPLESICPAQSLVILSAGCIDKGGIMSAINRIGFTQLEAGDGPYQLNIVFVHGLEGHPQETWGYDPEPDKPTRFKRVRRHLGLTRTTAEPSETKAPSSPRGSFWPEKFLTKDIPDARIWTYGYNADVMKIFQAGNQNSISAHARDLATQFERDLENEDPVVFIAHSLGGIVVKDAMKSLQVNSEILDNIQDEFVGIAHERSFKIHSFQEAKGLSGVKGFHRKVVEDFSSKVGLPPTLETIETLDADHRQMVRCITKSDAQYRAMLGVIQKFIRHNLQSSSVNLVSVPEMPTATPHIAGHESPDR</sequence>
<dbReference type="PROSITE" id="PS50088">
    <property type="entry name" value="ANK_REPEAT"/>
    <property type="match status" value="1"/>
</dbReference>
<dbReference type="InterPro" id="IPR052374">
    <property type="entry name" value="SERAC1"/>
</dbReference>
<protein>
    <recommendedName>
        <fullName evidence="8">Protein kinase domain-containing protein</fullName>
    </recommendedName>
</protein>
<dbReference type="InterPro" id="IPR011009">
    <property type="entry name" value="Kinase-like_dom_sf"/>
</dbReference>
<dbReference type="GO" id="GO:0005783">
    <property type="term" value="C:endoplasmic reticulum"/>
    <property type="evidence" value="ECO:0007669"/>
    <property type="project" value="UniProtKB-SubCell"/>
</dbReference>
<keyword evidence="5" id="KW-0496">Mitochondrion</keyword>
<dbReference type="SUPFAM" id="SSF53474">
    <property type="entry name" value="alpha/beta-Hydrolases"/>
    <property type="match status" value="1"/>
</dbReference>
<evidence type="ECO:0000256" key="3">
    <source>
        <dbReference type="ARBA" id="ARBA00004370"/>
    </source>
</evidence>